<keyword evidence="2" id="KW-1185">Reference proteome</keyword>
<evidence type="ECO:0000313" key="1">
    <source>
        <dbReference type="EMBL" id="MBC6010897.1"/>
    </source>
</evidence>
<name>A0ABR7KDU2_9FIRM</name>
<gene>
    <name evidence="1" type="ORF">H8909_11785</name>
</gene>
<accession>A0ABR7KDU2</accession>
<reference evidence="1 2" key="1">
    <citation type="submission" date="2020-08" db="EMBL/GenBank/DDBJ databases">
        <authorList>
            <person name="Liu C."/>
            <person name="Sun Q."/>
        </authorList>
    </citation>
    <scope>NUCLEOTIDE SEQUENCE [LARGE SCALE GENOMIC DNA]</scope>
    <source>
        <strain evidence="1 2">NSJ-22</strain>
    </source>
</reference>
<proteinExistence type="predicted"/>
<dbReference type="RefSeq" id="WP_187012976.1">
    <property type="nucleotide sequence ID" value="NZ_JACRWG010000073.1"/>
</dbReference>
<evidence type="ECO:0000313" key="2">
    <source>
        <dbReference type="Proteomes" id="UP000603474"/>
    </source>
</evidence>
<dbReference type="EMBL" id="JACRWG010000073">
    <property type="protein sequence ID" value="MBC6010897.1"/>
    <property type="molecule type" value="Genomic_DNA"/>
</dbReference>
<sequence>MKYTKLNDPNTYSRITPELEEMPIPAHTIFNVAENEEIKRSYVQSRTTTLQELRILLDEEDITIVETIAASKYLTSLQIFEYITLRGLDVKRENLRKHLLKLMKYRVIQESMLLQPGCVKGIMYYELNYLGFLLSKNGIDFHKGIQFTGISKSDDPCRIKRILVGNQIILNLLMSNIVMERFGVMETMRPIVEGSVGNILIRTPVYVRIDQNSVLAYDVVRDTEEGYLKILDKVNRYYQLIHNQDYLISNFHHDIVYPQLIICGESYEHNVKILNLLKDSNVYNDEDPILFTEDLLNLRRSPVSIYELGEDNKQIWYSLPQNN</sequence>
<comment type="caution">
    <text evidence="1">The sequence shown here is derived from an EMBL/GenBank/DDBJ whole genome shotgun (WGS) entry which is preliminary data.</text>
</comment>
<dbReference type="Proteomes" id="UP000603474">
    <property type="component" value="Unassembled WGS sequence"/>
</dbReference>
<protein>
    <submittedName>
        <fullName evidence="1">Uncharacterized protein</fullName>
    </submittedName>
</protein>
<organism evidence="1 2">
    <name type="scientific">Catenibacterium faecis</name>
    <dbReference type="NCBI Taxonomy" id="2764323"/>
    <lineage>
        <taxon>Bacteria</taxon>
        <taxon>Bacillati</taxon>
        <taxon>Bacillota</taxon>
        <taxon>Erysipelotrichia</taxon>
        <taxon>Erysipelotrichales</taxon>
        <taxon>Coprobacillaceae</taxon>
        <taxon>Catenibacterium</taxon>
    </lineage>
</organism>